<accession>A0A8B6M045</accession>
<sequence length="65" mass="7535">MSEYAEFCRTASRRGKYVLIQTILALSPQLVLTDMIRIFRQTAERAPLNNWLAVNTNFVYKLNIA</sequence>
<keyword evidence="2" id="KW-1185">Reference proteome</keyword>
<comment type="caution">
    <text evidence="1">The sequence shown here is derived from an EMBL/GenBank/DDBJ whole genome shotgun (WGS) entry which is preliminary data.</text>
</comment>
<evidence type="ECO:0000313" key="2">
    <source>
        <dbReference type="Proteomes" id="UP000485880"/>
    </source>
</evidence>
<reference evidence="1 2" key="1">
    <citation type="submission" date="2019-05" db="EMBL/GenBank/DDBJ databases">
        <authorList>
            <person name="Farhan Ul Haque M."/>
        </authorList>
    </citation>
    <scope>NUCLEOTIDE SEQUENCE [LARGE SCALE GENOMIC DNA]</scope>
    <source>
        <strain evidence="1">2</strain>
    </source>
</reference>
<dbReference type="AlphaFoldDB" id="A0A8B6M045"/>
<dbReference type="EMBL" id="CABFMQ020000001">
    <property type="protein sequence ID" value="VTZ48401.1"/>
    <property type="molecule type" value="Genomic_DNA"/>
</dbReference>
<dbReference type="Proteomes" id="UP000485880">
    <property type="component" value="Unassembled WGS sequence"/>
</dbReference>
<proteinExistence type="predicted"/>
<gene>
    <name evidence="1" type="ORF">MPC4_10351</name>
</gene>
<name>A0A8B6M045_METTU</name>
<evidence type="ECO:0000313" key="1">
    <source>
        <dbReference type="EMBL" id="VTZ48401.1"/>
    </source>
</evidence>
<protein>
    <submittedName>
        <fullName evidence="1">Uncharacterized protein</fullName>
    </submittedName>
</protein>
<organism evidence="1 2">
    <name type="scientific">Methylocella tundrae</name>
    <dbReference type="NCBI Taxonomy" id="227605"/>
    <lineage>
        <taxon>Bacteria</taxon>
        <taxon>Pseudomonadati</taxon>
        <taxon>Pseudomonadota</taxon>
        <taxon>Alphaproteobacteria</taxon>
        <taxon>Hyphomicrobiales</taxon>
        <taxon>Beijerinckiaceae</taxon>
        <taxon>Methylocella</taxon>
    </lineage>
</organism>